<dbReference type="EMBL" id="VOFY01001828">
    <property type="protein sequence ID" value="KAA8577874.1"/>
    <property type="molecule type" value="Genomic_DNA"/>
</dbReference>
<gene>
    <name evidence="2" type="ORF">FQN60_007900</name>
</gene>
<dbReference type="InterPro" id="IPR046616">
    <property type="entry name" value="DUF6729"/>
</dbReference>
<proteinExistence type="predicted"/>
<feature type="non-terminal residue" evidence="2">
    <location>
        <position position="73"/>
    </location>
</feature>
<evidence type="ECO:0000313" key="3">
    <source>
        <dbReference type="Proteomes" id="UP000327493"/>
    </source>
</evidence>
<feature type="non-terminal residue" evidence="2">
    <location>
        <position position="1"/>
    </location>
</feature>
<dbReference type="Proteomes" id="UP000327493">
    <property type="component" value="Unassembled WGS sequence"/>
</dbReference>
<reference evidence="2 3" key="1">
    <citation type="submission" date="2019-08" db="EMBL/GenBank/DDBJ databases">
        <title>A chromosome-level genome assembly, high-density linkage maps, and genome scans reveal the genomic architecture of hybrid incompatibilities underlying speciation via character displacement in darters (Percidae: Etheostominae).</title>
        <authorList>
            <person name="Moran R.L."/>
            <person name="Catchen J.M."/>
            <person name="Fuller R.C."/>
        </authorList>
    </citation>
    <scope>NUCLEOTIDE SEQUENCE [LARGE SCALE GENOMIC DNA]</scope>
    <source>
        <strain evidence="2">EspeVRDwgs_2016</strain>
        <tissue evidence="2">Muscle</tissue>
    </source>
</reference>
<organism evidence="2 3">
    <name type="scientific">Etheostoma spectabile</name>
    <name type="common">orangethroat darter</name>
    <dbReference type="NCBI Taxonomy" id="54343"/>
    <lineage>
        <taxon>Eukaryota</taxon>
        <taxon>Metazoa</taxon>
        <taxon>Chordata</taxon>
        <taxon>Craniata</taxon>
        <taxon>Vertebrata</taxon>
        <taxon>Euteleostomi</taxon>
        <taxon>Actinopterygii</taxon>
        <taxon>Neopterygii</taxon>
        <taxon>Teleostei</taxon>
        <taxon>Neoteleostei</taxon>
        <taxon>Acanthomorphata</taxon>
        <taxon>Eupercaria</taxon>
        <taxon>Perciformes</taxon>
        <taxon>Percoidei</taxon>
        <taxon>Percidae</taxon>
        <taxon>Etheostomatinae</taxon>
        <taxon>Etheostoma</taxon>
    </lineage>
</organism>
<comment type="caution">
    <text evidence="2">The sequence shown here is derived from an EMBL/GenBank/DDBJ whole genome shotgun (WGS) entry which is preliminary data.</text>
</comment>
<feature type="domain" description="DUF6729" evidence="1">
    <location>
        <begin position="39"/>
        <end position="72"/>
    </location>
</feature>
<protein>
    <recommendedName>
        <fullName evidence="1">DUF6729 domain-containing protein</fullName>
    </recommendedName>
</protein>
<name>A0A5J5C7U6_9PERO</name>
<evidence type="ECO:0000313" key="2">
    <source>
        <dbReference type="EMBL" id="KAA8577874.1"/>
    </source>
</evidence>
<dbReference type="Pfam" id="PF20499">
    <property type="entry name" value="DUF6729"/>
    <property type="match status" value="1"/>
</dbReference>
<sequence>PQVPCLWAQTNGRWTVVDHPEGPGQERVVPHGYRIPSVPSCLKKVAGWLQDMLEQLDIAHREQFPAVLTYKYV</sequence>
<dbReference type="AlphaFoldDB" id="A0A5J5C7U6"/>
<keyword evidence="3" id="KW-1185">Reference proteome</keyword>
<evidence type="ECO:0000259" key="1">
    <source>
        <dbReference type="Pfam" id="PF20499"/>
    </source>
</evidence>
<accession>A0A5J5C7U6</accession>